<feature type="chain" id="PRO_5012059958" evidence="12">
    <location>
        <begin position="21"/>
        <end position="662"/>
    </location>
</feature>
<keyword evidence="3 10" id="KW-0813">Transport</keyword>
<evidence type="ECO:0000256" key="7">
    <source>
        <dbReference type="ARBA" id="ARBA00022927"/>
    </source>
</evidence>
<dbReference type="InterPro" id="IPR005644">
    <property type="entry name" value="NolW-like"/>
</dbReference>
<dbReference type="RefSeq" id="WP_159462422.1">
    <property type="nucleotide sequence ID" value="NZ_FZQA01000002.1"/>
</dbReference>
<evidence type="ECO:0000313" key="17">
    <source>
        <dbReference type="Proteomes" id="UP000198346"/>
    </source>
</evidence>
<dbReference type="NCBIfam" id="TIGR02517">
    <property type="entry name" value="type_II_gspD"/>
    <property type="match status" value="1"/>
</dbReference>
<dbReference type="Gene3D" id="3.30.1370.120">
    <property type="match status" value="3"/>
</dbReference>
<dbReference type="InterPro" id="IPR038591">
    <property type="entry name" value="NolW-like_sf"/>
</dbReference>
<keyword evidence="4" id="KW-1134">Transmembrane beta strand</keyword>
<name>A0A239PP57_9PROT</name>
<keyword evidence="8" id="KW-0472">Membrane</keyword>
<dbReference type="InterPro" id="IPR013356">
    <property type="entry name" value="T2SS_GspD"/>
</dbReference>
<protein>
    <submittedName>
        <fullName evidence="16">General secretion pathway protein D</fullName>
    </submittedName>
</protein>
<evidence type="ECO:0000256" key="8">
    <source>
        <dbReference type="ARBA" id="ARBA00023136"/>
    </source>
</evidence>
<feature type="domain" description="GspD-like N0" evidence="15">
    <location>
        <begin position="32"/>
        <end position="104"/>
    </location>
</feature>
<evidence type="ECO:0000313" key="16">
    <source>
        <dbReference type="EMBL" id="SNT72084.1"/>
    </source>
</evidence>
<dbReference type="AlphaFoldDB" id="A0A239PP57"/>
<feature type="signal peptide" evidence="12">
    <location>
        <begin position="1"/>
        <end position="20"/>
    </location>
</feature>
<comment type="similarity">
    <text evidence="2">Belongs to the bacterial secretin family. GSP D subfamily.</text>
</comment>
<evidence type="ECO:0000256" key="4">
    <source>
        <dbReference type="ARBA" id="ARBA00022452"/>
    </source>
</evidence>
<dbReference type="PANTHER" id="PTHR30332:SF24">
    <property type="entry name" value="SECRETIN GSPD-RELATED"/>
    <property type="match status" value="1"/>
</dbReference>
<evidence type="ECO:0000256" key="12">
    <source>
        <dbReference type="SAM" id="SignalP"/>
    </source>
</evidence>
<dbReference type="Pfam" id="PF21305">
    <property type="entry name" value="type_II_gspD_N0"/>
    <property type="match status" value="1"/>
</dbReference>
<dbReference type="InterPro" id="IPR049371">
    <property type="entry name" value="GspD-like_N0"/>
</dbReference>
<feature type="region of interest" description="Disordered" evidence="11">
    <location>
        <begin position="643"/>
        <end position="662"/>
    </location>
</feature>
<accession>A0A239PP57</accession>
<evidence type="ECO:0000256" key="1">
    <source>
        <dbReference type="ARBA" id="ARBA00004442"/>
    </source>
</evidence>
<dbReference type="PRINTS" id="PR00811">
    <property type="entry name" value="BCTERIALGSPD"/>
</dbReference>
<organism evidence="16 17">
    <name type="scientific">Amphiplicatus metriothermophilus</name>
    <dbReference type="NCBI Taxonomy" id="1519374"/>
    <lineage>
        <taxon>Bacteria</taxon>
        <taxon>Pseudomonadati</taxon>
        <taxon>Pseudomonadota</taxon>
        <taxon>Alphaproteobacteria</taxon>
        <taxon>Parvularculales</taxon>
        <taxon>Parvularculaceae</taxon>
        <taxon>Amphiplicatus</taxon>
    </lineage>
</organism>
<dbReference type="InterPro" id="IPR050810">
    <property type="entry name" value="Bact_Secretion_Sys_Channel"/>
</dbReference>
<dbReference type="GO" id="GO:0015628">
    <property type="term" value="P:protein secretion by the type II secretion system"/>
    <property type="evidence" value="ECO:0007669"/>
    <property type="project" value="InterPro"/>
</dbReference>
<evidence type="ECO:0000256" key="10">
    <source>
        <dbReference type="RuleBase" id="RU004004"/>
    </source>
</evidence>
<keyword evidence="9" id="KW-0998">Cell outer membrane</keyword>
<evidence type="ECO:0000259" key="14">
    <source>
        <dbReference type="Pfam" id="PF03958"/>
    </source>
</evidence>
<keyword evidence="5" id="KW-0812">Transmembrane</keyword>
<feature type="domain" description="NolW-like" evidence="14">
    <location>
        <begin position="190"/>
        <end position="255"/>
    </location>
</feature>
<dbReference type="Pfam" id="PF00263">
    <property type="entry name" value="Secretin"/>
    <property type="match status" value="1"/>
</dbReference>
<proteinExistence type="inferred from homology"/>
<evidence type="ECO:0000256" key="11">
    <source>
        <dbReference type="SAM" id="MobiDB-lite"/>
    </source>
</evidence>
<dbReference type="InterPro" id="IPR001775">
    <property type="entry name" value="GspD/PilQ"/>
</dbReference>
<feature type="domain" description="Type II/III secretion system secretin-like" evidence="13">
    <location>
        <begin position="442"/>
        <end position="606"/>
    </location>
</feature>
<dbReference type="OrthoDB" id="9775455at2"/>
<dbReference type="Proteomes" id="UP000198346">
    <property type="component" value="Unassembled WGS sequence"/>
</dbReference>
<feature type="domain" description="NolW-like" evidence="14">
    <location>
        <begin position="265"/>
        <end position="337"/>
    </location>
</feature>
<dbReference type="InterPro" id="IPR004846">
    <property type="entry name" value="T2SS/T3SS_dom"/>
</dbReference>
<keyword evidence="6 12" id="KW-0732">Signal</keyword>
<dbReference type="GO" id="GO:0009279">
    <property type="term" value="C:cell outer membrane"/>
    <property type="evidence" value="ECO:0007669"/>
    <property type="project" value="UniProtKB-SubCell"/>
</dbReference>
<evidence type="ECO:0000256" key="5">
    <source>
        <dbReference type="ARBA" id="ARBA00022692"/>
    </source>
</evidence>
<dbReference type="GO" id="GO:0015627">
    <property type="term" value="C:type II protein secretion system complex"/>
    <property type="evidence" value="ECO:0007669"/>
    <property type="project" value="InterPro"/>
</dbReference>
<dbReference type="EMBL" id="FZQA01000002">
    <property type="protein sequence ID" value="SNT72084.1"/>
    <property type="molecule type" value="Genomic_DNA"/>
</dbReference>
<gene>
    <name evidence="16" type="ORF">SAMN06297382_1115</name>
</gene>
<evidence type="ECO:0000256" key="6">
    <source>
        <dbReference type="ARBA" id="ARBA00022729"/>
    </source>
</evidence>
<evidence type="ECO:0000259" key="15">
    <source>
        <dbReference type="Pfam" id="PF21305"/>
    </source>
</evidence>
<evidence type="ECO:0000259" key="13">
    <source>
        <dbReference type="Pfam" id="PF00263"/>
    </source>
</evidence>
<keyword evidence="17" id="KW-1185">Reference proteome</keyword>
<evidence type="ECO:0000256" key="9">
    <source>
        <dbReference type="ARBA" id="ARBA00023237"/>
    </source>
</evidence>
<dbReference type="Pfam" id="PF03958">
    <property type="entry name" value="Secretin_N"/>
    <property type="match status" value="3"/>
</dbReference>
<evidence type="ECO:0000256" key="2">
    <source>
        <dbReference type="ARBA" id="ARBA00006980"/>
    </source>
</evidence>
<comment type="subcellular location">
    <subcellularLocation>
        <location evidence="1 10">Cell outer membrane</location>
    </subcellularLocation>
</comment>
<evidence type="ECO:0000256" key="3">
    <source>
        <dbReference type="ARBA" id="ARBA00022448"/>
    </source>
</evidence>
<feature type="domain" description="NolW-like" evidence="14">
    <location>
        <begin position="127"/>
        <end position="185"/>
    </location>
</feature>
<keyword evidence="7" id="KW-0653">Protein transport</keyword>
<reference evidence="16 17" key="1">
    <citation type="submission" date="2017-07" db="EMBL/GenBank/DDBJ databases">
        <authorList>
            <person name="Sun Z.S."/>
            <person name="Albrecht U."/>
            <person name="Echele G."/>
            <person name="Lee C.C."/>
        </authorList>
    </citation>
    <scope>NUCLEOTIDE SEQUENCE [LARGE SCALE GENOMIC DNA]</scope>
    <source>
        <strain evidence="16 17">CGMCC 1.12710</strain>
    </source>
</reference>
<sequence>MKMTVAFLVCLAAIASAADAQDSARQTCGAAINYDDADIRAVVDEIALRTGRTFLLDPRVQGRVTVKSPPNGGLCADEAWELFQAMLRVNGFTATPIGSGKYKIVPAQEGPRAAGPVGEAEGGDIVTQIVRLQHVDAREAAANLSQIINERGVAAPVRSGNALILVDTADNMARLREVLAQLDRDTTIYRTIPLNYASAGEVARVVGGLAQEITEEGGQRAKISVVPVEASNSVLIRAEPAIINRLSRIIAELDQIGQAKSDLSVIYLDHADAEEMASLLREIADAQTTAGEDGASGRPRATISYHKPTNAVIINGDADMQRTLKNVIAQLDVRRAQVLIEAIIVEVSDRTARELGLQYFLTGTKGSSIPFMTTNFRSTQPNILALAGPTLIETGVLPDTFEDFREDLAEAALNSLLGLNGLGLGGAGRIGDDGVFSAILTAIKQDDTSNVLSTPSVVTLDNQTARLSVGQEIPITTGEAIGDDFTNAFRTISREEVGVILEVTPQINEGGTITMEISQETSSVAGQIIEESTDLITNKRELTTMALVDDGDILVIGGLIDDQSSTRQDKVPLLGDIPVAGNLFRSSGRTRERRNLMVFIKPTILRDRETARAATTKKLNYLKARDSLYRGEPTSDLERLIEQATGLDRPADAGDANANDRP</sequence>
<dbReference type="PANTHER" id="PTHR30332">
    <property type="entry name" value="PROBABLE GENERAL SECRETION PATHWAY PROTEIN D"/>
    <property type="match status" value="1"/>
</dbReference>